<organism evidence="2 3">
    <name type="scientific">Mytilus edulis</name>
    <name type="common">Blue mussel</name>
    <dbReference type="NCBI Taxonomy" id="6550"/>
    <lineage>
        <taxon>Eukaryota</taxon>
        <taxon>Metazoa</taxon>
        <taxon>Spiralia</taxon>
        <taxon>Lophotrochozoa</taxon>
        <taxon>Mollusca</taxon>
        <taxon>Bivalvia</taxon>
        <taxon>Autobranchia</taxon>
        <taxon>Pteriomorphia</taxon>
        <taxon>Mytilida</taxon>
        <taxon>Mytiloidea</taxon>
        <taxon>Mytilidae</taxon>
        <taxon>Mytilinae</taxon>
        <taxon>Mytilus</taxon>
    </lineage>
</organism>
<reference evidence="2" key="1">
    <citation type="submission" date="2021-03" db="EMBL/GenBank/DDBJ databases">
        <authorList>
            <person name="Bekaert M."/>
        </authorList>
    </citation>
    <scope>NUCLEOTIDE SEQUENCE</scope>
</reference>
<dbReference type="EMBL" id="CAJPWZ010000720">
    <property type="protein sequence ID" value="CAG2199340.1"/>
    <property type="molecule type" value="Genomic_DNA"/>
</dbReference>
<feature type="region of interest" description="Disordered" evidence="1">
    <location>
        <begin position="102"/>
        <end position="124"/>
    </location>
</feature>
<name>A0A8S3QRN5_MYTED</name>
<gene>
    <name evidence="2" type="ORF">MEDL_14014</name>
</gene>
<protein>
    <submittedName>
        <fullName evidence="2">Uncharacterized protein</fullName>
    </submittedName>
</protein>
<evidence type="ECO:0000313" key="3">
    <source>
        <dbReference type="Proteomes" id="UP000683360"/>
    </source>
</evidence>
<keyword evidence="3" id="KW-1185">Reference proteome</keyword>
<dbReference type="AlphaFoldDB" id="A0A8S3QRN5"/>
<accession>A0A8S3QRN5</accession>
<dbReference type="Proteomes" id="UP000683360">
    <property type="component" value="Unassembled WGS sequence"/>
</dbReference>
<comment type="caution">
    <text evidence="2">The sequence shown here is derived from an EMBL/GenBank/DDBJ whole genome shotgun (WGS) entry which is preliminary data.</text>
</comment>
<evidence type="ECO:0000256" key="1">
    <source>
        <dbReference type="SAM" id="MobiDB-lite"/>
    </source>
</evidence>
<proteinExistence type="predicted"/>
<dbReference type="OrthoDB" id="6194918at2759"/>
<evidence type="ECO:0000313" key="2">
    <source>
        <dbReference type="EMBL" id="CAG2199340.1"/>
    </source>
</evidence>
<sequence length="187" mass="21202">MVPDISLHINERNRIVQEQQPICHLTIEEQPKPEKDDGKSLLEQVDIIESDLNTTQLQNTETEGNAQSSGDTISVYGDLTFEDERSASHDEIVPEDTFEQDISQTDTDDEDEQVSIRRSARERRPPLRFTTGEFDMAKSAITTMSDWEKKIQCLKSFADQKSLLQDLQTKAGRTILDILRSSTNAST</sequence>